<dbReference type="Proteomes" id="UP000067461">
    <property type="component" value="Chromosome"/>
</dbReference>
<protein>
    <submittedName>
        <fullName evidence="2">Uncharacterized protein</fullName>
    </submittedName>
</protein>
<dbReference type="KEGG" id="cbaa:SRAA_1337"/>
<accession>A0A060NH41</accession>
<gene>
    <name evidence="2" type="ORF">SRAA_1337</name>
</gene>
<dbReference type="AlphaFoldDB" id="A0A060NH41"/>
<dbReference type="HOGENOM" id="CLU_1560333_0_0_4"/>
<reference evidence="2 3" key="1">
    <citation type="journal article" date="2014" name="Nat. Commun.">
        <title>Physiological and genomic features of highly alkaliphilic hydrogen-utilizing Betaproteobacteria from a continental serpentinizing site.</title>
        <authorList>
            <person name="Suzuki S."/>
            <person name="Kuenen J.G."/>
            <person name="Schipper K."/>
            <person name="van der Velde S."/>
            <person name="Ishii S."/>
            <person name="Wu A."/>
            <person name="Sorokin D.Y."/>
            <person name="Tenney A."/>
            <person name="Meng X.Y."/>
            <person name="Morrill P.L."/>
            <person name="Kamagata Y."/>
            <person name="Muyzer G."/>
            <person name="Nealson K.H."/>
        </authorList>
    </citation>
    <scope>NUCLEOTIDE SEQUENCE [LARGE SCALE GENOMIC DNA]</scope>
    <source>
        <strain evidence="2 3">A1</strain>
    </source>
</reference>
<keyword evidence="1" id="KW-0175">Coiled coil</keyword>
<dbReference type="EMBL" id="AP014568">
    <property type="protein sequence ID" value="BAO81191.1"/>
    <property type="molecule type" value="Genomic_DNA"/>
</dbReference>
<feature type="coiled-coil region" evidence="1">
    <location>
        <begin position="30"/>
        <end position="59"/>
    </location>
</feature>
<organism evidence="2 3">
    <name type="scientific">Serpentinimonas raichei</name>
    <dbReference type="NCBI Taxonomy" id="1458425"/>
    <lineage>
        <taxon>Bacteria</taxon>
        <taxon>Pseudomonadati</taxon>
        <taxon>Pseudomonadota</taxon>
        <taxon>Betaproteobacteria</taxon>
        <taxon>Burkholderiales</taxon>
        <taxon>Comamonadaceae</taxon>
        <taxon>Serpentinimonas</taxon>
    </lineage>
</organism>
<sequence>MIVIKPTPRGIGLIHILLLLALIAAASVGYKAYENNNRIAEIERQEAQQREEAAHAAELAKITAERKAKITSILNKWNDALKLAGLTPRIALAQPVSQMQAIRRELDELRINECFDGATRKIVTGMNDAIFAFEMFARFPNNRVATVSTEQNLTSSSEKINAGKQMMNRCE</sequence>
<evidence type="ECO:0000256" key="1">
    <source>
        <dbReference type="SAM" id="Coils"/>
    </source>
</evidence>
<keyword evidence="3" id="KW-1185">Reference proteome</keyword>
<evidence type="ECO:0000313" key="3">
    <source>
        <dbReference type="Proteomes" id="UP000067461"/>
    </source>
</evidence>
<dbReference type="OrthoDB" id="6693484at2"/>
<proteinExistence type="predicted"/>
<evidence type="ECO:0000313" key="2">
    <source>
        <dbReference type="EMBL" id="BAO81191.1"/>
    </source>
</evidence>
<name>A0A060NH41_9BURK</name>
<dbReference type="RefSeq" id="WP_144318721.1">
    <property type="nucleotide sequence ID" value="NZ_AP014568.1"/>
</dbReference>